<keyword evidence="3" id="KW-1003">Cell membrane</keyword>
<accession>A0A7W5TUA2</accession>
<keyword evidence="5 7" id="KW-1133">Transmembrane helix</keyword>
<evidence type="ECO:0000256" key="2">
    <source>
        <dbReference type="ARBA" id="ARBA00007400"/>
    </source>
</evidence>
<dbReference type="PANTHER" id="PTHR40074:SF2">
    <property type="entry name" value="O-ACETYLTRANSFERASE WECH"/>
    <property type="match status" value="1"/>
</dbReference>
<feature type="transmembrane region" description="Helical" evidence="7">
    <location>
        <begin position="207"/>
        <end position="224"/>
    </location>
</feature>
<organism evidence="9 10">
    <name type="scientific">Garicola koreensis</name>
    <dbReference type="NCBI Taxonomy" id="1262554"/>
    <lineage>
        <taxon>Bacteria</taxon>
        <taxon>Bacillati</taxon>
        <taxon>Actinomycetota</taxon>
        <taxon>Actinomycetes</taxon>
        <taxon>Micrococcales</taxon>
        <taxon>Micrococcaceae</taxon>
        <taxon>Garicola</taxon>
    </lineage>
</organism>
<dbReference type="Pfam" id="PF01757">
    <property type="entry name" value="Acyl_transf_3"/>
    <property type="match status" value="1"/>
</dbReference>
<feature type="transmembrane region" description="Helical" evidence="7">
    <location>
        <begin position="298"/>
        <end position="318"/>
    </location>
</feature>
<evidence type="ECO:0000259" key="8">
    <source>
        <dbReference type="Pfam" id="PF01757"/>
    </source>
</evidence>
<dbReference type="GO" id="GO:0009246">
    <property type="term" value="P:enterobacterial common antigen biosynthetic process"/>
    <property type="evidence" value="ECO:0007669"/>
    <property type="project" value="TreeGrafter"/>
</dbReference>
<protein>
    <submittedName>
        <fullName evidence="9">Surface polysaccharide O-acyltransferase-like enzyme</fullName>
    </submittedName>
</protein>
<dbReference type="GO" id="GO:0005886">
    <property type="term" value="C:plasma membrane"/>
    <property type="evidence" value="ECO:0007669"/>
    <property type="project" value="UniProtKB-SubCell"/>
</dbReference>
<gene>
    <name evidence="9" type="ORF">FHX47_001515</name>
</gene>
<evidence type="ECO:0000256" key="7">
    <source>
        <dbReference type="SAM" id="Phobius"/>
    </source>
</evidence>
<evidence type="ECO:0000313" key="9">
    <source>
        <dbReference type="EMBL" id="MBB3667893.1"/>
    </source>
</evidence>
<feature type="domain" description="Acyltransferase 3" evidence="8">
    <location>
        <begin position="22"/>
        <end position="315"/>
    </location>
</feature>
<feature type="transmembrane region" description="Helical" evidence="7">
    <location>
        <begin position="153"/>
        <end position="172"/>
    </location>
</feature>
<keyword evidence="6 7" id="KW-0472">Membrane</keyword>
<dbReference type="PANTHER" id="PTHR40074">
    <property type="entry name" value="O-ACETYLTRANSFERASE WECH"/>
    <property type="match status" value="1"/>
</dbReference>
<feature type="transmembrane region" description="Helical" evidence="7">
    <location>
        <begin position="260"/>
        <end position="278"/>
    </location>
</feature>
<sequence length="350" mass="38713">MPSAIPAPVPPAATTAAGARMQWMDMLRGIAVLLVVVLHGADIPYLNGNGVEEWAQVNRYLEPFRMPLLMFLSGMLLPRSLAKPLRLYAWGKVAAILWPLLLWILLFGLFIYHGGIESPVFWRSGGDYLWFLTALTICYLIGVGLKPLVRNRWAFILAALGLFAAMLLTRQFTDIDLSIATRTLYNGAFFFLGAACVRAVPRWIRAPGAVVLVLGIIAVVISYMGADDRWLRTGTLYAVPGSVIGIAVAIWLASRVRSGLLLTFLAWVGRSSIVVYIVHFPAAVLTHRLMNFLDADPFTHTIMCTTVALTVSVAAVALRSRTPWLYVFPHSSGIQQRLGRRAETRVRLPR</sequence>
<comment type="caution">
    <text evidence="9">The sequence shown here is derived from an EMBL/GenBank/DDBJ whole genome shotgun (WGS) entry which is preliminary data.</text>
</comment>
<dbReference type="Proteomes" id="UP000547528">
    <property type="component" value="Unassembled WGS sequence"/>
</dbReference>
<comment type="similarity">
    <text evidence="2">Belongs to the acyltransferase 3 family.</text>
</comment>
<keyword evidence="9" id="KW-0012">Acyltransferase</keyword>
<feature type="transmembrane region" description="Helical" evidence="7">
    <location>
        <begin position="184"/>
        <end position="200"/>
    </location>
</feature>
<reference evidence="9 10" key="1">
    <citation type="submission" date="2020-08" db="EMBL/GenBank/DDBJ databases">
        <title>Sequencing the genomes of 1000 actinobacteria strains.</title>
        <authorList>
            <person name="Klenk H.-P."/>
        </authorList>
    </citation>
    <scope>NUCLEOTIDE SEQUENCE [LARGE SCALE GENOMIC DNA]</scope>
    <source>
        <strain evidence="9 10">DSM 28238</strain>
    </source>
</reference>
<dbReference type="EMBL" id="JACIBT010000004">
    <property type="protein sequence ID" value="MBB3667893.1"/>
    <property type="molecule type" value="Genomic_DNA"/>
</dbReference>
<dbReference type="RefSeq" id="WP_183358308.1">
    <property type="nucleotide sequence ID" value="NZ_BAABKR010000016.1"/>
</dbReference>
<dbReference type="GO" id="GO:0016413">
    <property type="term" value="F:O-acetyltransferase activity"/>
    <property type="evidence" value="ECO:0007669"/>
    <property type="project" value="TreeGrafter"/>
</dbReference>
<proteinExistence type="inferred from homology"/>
<evidence type="ECO:0000313" key="10">
    <source>
        <dbReference type="Proteomes" id="UP000547528"/>
    </source>
</evidence>
<evidence type="ECO:0000256" key="5">
    <source>
        <dbReference type="ARBA" id="ARBA00022989"/>
    </source>
</evidence>
<evidence type="ECO:0000256" key="1">
    <source>
        <dbReference type="ARBA" id="ARBA00004651"/>
    </source>
</evidence>
<feature type="transmembrane region" description="Helical" evidence="7">
    <location>
        <begin position="26"/>
        <end position="46"/>
    </location>
</feature>
<evidence type="ECO:0000256" key="4">
    <source>
        <dbReference type="ARBA" id="ARBA00022692"/>
    </source>
</evidence>
<feature type="transmembrane region" description="Helical" evidence="7">
    <location>
        <begin position="66"/>
        <end position="82"/>
    </location>
</feature>
<evidence type="ECO:0000256" key="3">
    <source>
        <dbReference type="ARBA" id="ARBA00022475"/>
    </source>
</evidence>
<evidence type="ECO:0000256" key="6">
    <source>
        <dbReference type="ARBA" id="ARBA00023136"/>
    </source>
</evidence>
<keyword evidence="9" id="KW-0808">Transferase</keyword>
<keyword evidence="4 7" id="KW-0812">Transmembrane</keyword>
<feature type="transmembrane region" description="Helical" evidence="7">
    <location>
        <begin position="128"/>
        <end position="146"/>
    </location>
</feature>
<dbReference type="InterPro" id="IPR002656">
    <property type="entry name" value="Acyl_transf_3_dom"/>
</dbReference>
<dbReference type="AlphaFoldDB" id="A0A7W5TUA2"/>
<keyword evidence="10" id="KW-1185">Reference proteome</keyword>
<comment type="subcellular location">
    <subcellularLocation>
        <location evidence="1">Cell membrane</location>
        <topology evidence="1">Multi-pass membrane protein</topology>
    </subcellularLocation>
</comment>
<name>A0A7W5TUA2_9MICC</name>
<feature type="transmembrane region" description="Helical" evidence="7">
    <location>
        <begin position="94"/>
        <end position="116"/>
    </location>
</feature>
<feature type="transmembrane region" description="Helical" evidence="7">
    <location>
        <begin position="236"/>
        <end position="253"/>
    </location>
</feature>